<name>A0A328DPH0_9ASTE</name>
<dbReference type="PANTHER" id="PTHR12375">
    <property type="entry name" value="RNA-BINDING PROTEIN LUC7-RELATED"/>
    <property type="match status" value="1"/>
</dbReference>
<accession>A0A328DPH0</accession>
<dbReference type="Pfam" id="PF03194">
    <property type="entry name" value="LUC7"/>
    <property type="match status" value="2"/>
</dbReference>
<dbReference type="GO" id="GO:0003729">
    <property type="term" value="F:mRNA binding"/>
    <property type="evidence" value="ECO:0007669"/>
    <property type="project" value="InterPro"/>
</dbReference>
<gene>
    <name evidence="3" type="ORF">DM860_011252</name>
</gene>
<proteinExistence type="inferred from homology"/>
<comment type="similarity">
    <text evidence="1">Belongs to the Luc7 family.</text>
</comment>
<dbReference type="EMBL" id="NQVE01000114">
    <property type="protein sequence ID" value="RAL47514.1"/>
    <property type="molecule type" value="Genomic_DNA"/>
</dbReference>
<evidence type="ECO:0000256" key="2">
    <source>
        <dbReference type="SAM" id="MobiDB-lite"/>
    </source>
</evidence>
<dbReference type="InterPro" id="IPR004882">
    <property type="entry name" value="Luc7-rel"/>
</dbReference>
<keyword evidence="4" id="KW-1185">Reference proteome</keyword>
<protein>
    <recommendedName>
        <fullName evidence="5">RNA-binding protein Luc7-like 2</fullName>
    </recommendedName>
</protein>
<evidence type="ECO:0000256" key="1">
    <source>
        <dbReference type="ARBA" id="ARBA00005655"/>
    </source>
</evidence>
<sequence length="411" mass="48348">MDALRKQLDVLMGSNRNGDVTEVDRKYFDRDVCRLFLSGLCPHDLFQLTKMDMGPCPKLHSLLLRKDYEEAKSKGVDNYDRDLEDFIDRLIIECDRKISRALKRLSEEDAKAAIAISVTEVTQTQETLELTKLIKQKLQEADQNDFEGKTDLKIRALEEVEELRTKRADKQAMLLLDAFNKDRASLPQPLQNAPQMEHRPAAATDSRIQELINEKLKKAEDLGELGMVDEAQKALEEAEALKKLPARPEPILDSSKYTAADVRITDQKLRVCDICGAFLSVYDSDRRLADHFGGKLHLGYMQIREKLVELQEGKNKKMKAYEEERKSRERRSREPERESSRDRGDIRERDHHRDHRSKDRGDRYSDRDRDRGYDRERERSRGYDSRARRRSRSRSRERSRDYDRHRRHDRY</sequence>
<feature type="region of interest" description="Disordered" evidence="2">
    <location>
        <begin position="314"/>
        <end position="411"/>
    </location>
</feature>
<feature type="region of interest" description="Disordered" evidence="2">
    <location>
        <begin position="186"/>
        <end position="205"/>
    </location>
</feature>
<evidence type="ECO:0000313" key="3">
    <source>
        <dbReference type="EMBL" id="RAL47514.1"/>
    </source>
</evidence>
<comment type="caution">
    <text evidence="3">The sequence shown here is derived from an EMBL/GenBank/DDBJ whole genome shotgun (WGS) entry which is preliminary data.</text>
</comment>
<reference evidence="3 4" key="1">
    <citation type="submission" date="2018-06" db="EMBL/GenBank/DDBJ databases">
        <title>The Genome of Cuscuta australis (Dodder) Provides Insight into the Evolution of Plant Parasitism.</title>
        <authorList>
            <person name="Liu H."/>
        </authorList>
    </citation>
    <scope>NUCLEOTIDE SEQUENCE [LARGE SCALE GENOMIC DNA]</scope>
    <source>
        <strain evidence="4">cv. Yunnan</strain>
        <tissue evidence="3">Vines</tissue>
    </source>
</reference>
<dbReference type="Proteomes" id="UP000249390">
    <property type="component" value="Unassembled WGS sequence"/>
</dbReference>
<feature type="compositionally biased region" description="Basic and acidic residues" evidence="2">
    <location>
        <begin position="314"/>
        <end position="386"/>
    </location>
</feature>
<dbReference type="GO" id="GO:0005685">
    <property type="term" value="C:U1 snRNP"/>
    <property type="evidence" value="ECO:0007669"/>
    <property type="project" value="InterPro"/>
</dbReference>
<evidence type="ECO:0008006" key="5">
    <source>
        <dbReference type="Google" id="ProtNLM"/>
    </source>
</evidence>
<organism evidence="3 4">
    <name type="scientific">Cuscuta australis</name>
    <dbReference type="NCBI Taxonomy" id="267555"/>
    <lineage>
        <taxon>Eukaryota</taxon>
        <taxon>Viridiplantae</taxon>
        <taxon>Streptophyta</taxon>
        <taxon>Embryophyta</taxon>
        <taxon>Tracheophyta</taxon>
        <taxon>Spermatophyta</taxon>
        <taxon>Magnoliopsida</taxon>
        <taxon>eudicotyledons</taxon>
        <taxon>Gunneridae</taxon>
        <taxon>Pentapetalae</taxon>
        <taxon>asterids</taxon>
        <taxon>lamiids</taxon>
        <taxon>Solanales</taxon>
        <taxon>Convolvulaceae</taxon>
        <taxon>Cuscuteae</taxon>
        <taxon>Cuscuta</taxon>
        <taxon>Cuscuta subgen. Grammica</taxon>
        <taxon>Cuscuta sect. Cleistogrammica</taxon>
    </lineage>
</organism>
<dbReference type="AlphaFoldDB" id="A0A328DPH0"/>
<evidence type="ECO:0000313" key="4">
    <source>
        <dbReference type="Proteomes" id="UP000249390"/>
    </source>
</evidence>
<dbReference type="GO" id="GO:0006376">
    <property type="term" value="P:mRNA splice site recognition"/>
    <property type="evidence" value="ECO:0007669"/>
    <property type="project" value="InterPro"/>
</dbReference>
<feature type="compositionally biased region" description="Basic and acidic residues" evidence="2">
    <location>
        <begin position="394"/>
        <end position="404"/>
    </location>
</feature>